<feature type="binding site" evidence="6">
    <location>
        <position position="144"/>
    </location>
    <ligand>
        <name>S-adenosyl-L-methionine</name>
        <dbReference type="ChEBI" id="CHEBI:59789"/>
    </ligand>
</feature>
<keyword evidence="8" id="KW-1185">Reference proteome</keyword>
<keyword evidence="4 6" id="KW-0808">Transferase</keyword>
<dbReference type="Pfam" id="PF02527">
    <property type="entry name" value="GidB"/>
    <property type="match status" value="1"/>
</dbReference>
<gene>
    <name evidence="6 7" type="primary">rsmG</name>
    <name evidence="7" type="ORF">F6R98_20335</name>
</gene>
<dbReference type="PIRSF" id="PIRSF003078">
    <property type="entry name" value="GidB"/>
    <property type="match status" value="1"/>
</dbReference>
<accession>A0A5Q0BL64</accession>
<feature type="binding site" evidence="6">
    <location>
        <position position="81"/>
    </location>
    <ligand>
        <name>S-adenosyl-L-methionine</name>
        <dbReference type="ChEBI" id="CHEBI:59789"/>
    </ligand>
</feature>
<keyword evidence="5 6" id="KW-0949">S-adenosyl-L-methionine</keyword>
<comment type="function">
    <text evidence="6">Specifically methylates the N7 position of guanine in position 527 of 16S rRNA.</text>
</comment>
<dbReference type="GO" id="GO:0070043">
    <property type="term" value="F:rRNA (guanine-N7-)-methyltransferase activity"/>
    <property type="evidence" value="ECO:0007669"/>
    <property type="project" value="UniProtKB-UniRule"/>
</dbReference>
<dbReference type="HAMAP" id="MF_00074">
    <property type="entry name" value="16SrRNA_methyltr_G"/>
    <property type="match status" value="1"/>
</dbReference>
<dbReference type="EMBL" id="CP044205">
    <property type="protein sequence ID" value="QFY44685.1"/>
    <property type="molecule type" value="Genomic_DNA"/>
</dbReference>
<comment type="subcellular location">
    <subcellularLocation>
        <location evidence="6">Cytoplasm</location>
    </subcellularLocation>
</comment>
<dbReference type="CDD" id="cd02440">
    <property type="entry name" value="AdoMet_MTases"/>
    <property type="match status" value="1"/>
</dbReference>
<evidence type="ECO:0000256" key="1">
    <source>
        <dbReference type="ARBA" id="ARBA00022490"/>
    </source>
</evidence>
<dbReference type="InterPro" id="IPR003682">
    <property type="entry name" value="rRNA_ssu_MeTfrase_G"/>
</dbReference>
<comment type="similarity">
    <text evidence="6">Belongs to the methyltransferase superfamily. RNA methyltransferase RsmG family.</text>
</comment>
<dbReference type="EC" id="2.1.1.170" evidence="6"/>
<dbReference type="FunCoup" id="A0A5Q0BL64">
    <property type="interactions" value="504"/>
</dbReference>
<evidence type="ECO:0000256" key="5">
    <source>
        <dbReference type="ARBA" id="ARBA00022691"/>
    </source>
</evidence>
<dbReference type="SUPFAM" id="SSF53335">
    <property type="entry name" value="S-adenosyl-L-methionine-dependent methyltransferases"/>
    <property type="match status" value="1"/>
</dbReference>
<keyword evidence="3 6" id="KW-0489">Methyltransferase</keyword>
<evidence type="ECO:0000256" key="2">
    <source>
        <dbReference type="ARBA" id="ARBA00022552"/>
    </source>
</evidence>
<dbReference type="PANTHER" id="PTHR31760">
    <property type="entry name" value="S-ADENOSYL-L-METHIONINE-DEPENDENT METHYLTRANSFERASES SUPERFAMILY PROTEIN"/>
    <property type="match status" value="1"/>
</dbReference>
<dbReference type="AlphaFoldDB" id="A0A5Q0BL64"/>
<proteinExistence type="inferred from homology"/>
<evidence type="ECO:0000313" key="7">
    <source>
        <dbReference type="EMBL" id="QFY44685.1"/>
    </source>
</evidence>
<feature type="binding site" evidence="6">
    <location>
        <begin position="127"/>
        <end position="128"/>
    </location>
    <ligand>
        <name>S-adenosyl-L-methionine</name>
        <dbReference type="ChEBI" id="CHEBI:59789"/>
    </ligand>
</feature>
<dbReference type="InParanoid" id="A0A5Q0BL64"/>
<evidence type="ECO:0000313" key="8">
    <source>
        <dbReference type="Proteomes" id="UP000325755"/>
    </source>
</evidence>
<dbReference type="PANTHER" id="PTHR31760:SF0">
    <property type="entry name" value="S-ADENOSYL-L-METHIONINE-DEPENDENT METHYLTRANSFERASES SUPERFAMILY PROTEIN"/>
    <property type="match status" value="1"/>
</dbReference>
<evidence type="ECO:0000256" key="6">
    <source>
        <dbReference type="HAMAP-Rule" id="MF_00074"/>
    </source>
</evidence>
<dbReference type="RefSeq" id="WP_153250648.1">
    <property type="nucleotide sequence ID" value="NZ_CP044205.1"/>
</dbReference>
<organism evidence="7 8">
    <name type="scientific">Candidatus Methylospira mobilis</name>
    <dbReference type="NCBI Taxonomy" id="1808979"/>
    <lineage>
        <taxon>Bacteria</taxon>
        <taxon>Pseudomonadati</taxon>
        <taxon>Pseudomonadota</taxon>
        <taxon>Gammaproteobacteria</taxon>
        <taxon>Methylococcales</taxon>
        <taxon>Methylococcaceae</taxon>
        <taxon>Candidatus Methylospira</taxon>
    </lineage>
</organism>
<feature type="binding site" evidence="6">
    <location>
        <position position="76"/>
    </location>
    <ligand>
        <name>S-adenosyl-L-methionine</name>
        <dbReference type="ChEBI" id="CHEBI:59789"/>
    </ligand>
</feature>
<comment type="caution">
    <text evidence="6">Lacks conserved residue(s) required for the propagation of feature annotation.</text>
</comment>
<evidence type="ECO:0000256" key="4">
    <source>
        <dbReference type="ARBA" id="ARBA00022679"/>
    </source>
</evidence>
<dbReference type="Gene3D" id="3.40.50.150">
    <property type="entry name" value="Vaccinia Virus protein VP39"/>
    <property type="match status" value="1"/>
</dbReference>
<dbReference type="KEGG" id="mmob:F6R98_20335"/>
<sequence>MERSALRLAEGLEIMSLSCDRDRQKRLLDFLALLRKWNRVYNLTRITRPDAMVDLHLLDSLAVLPHLSGADVLDVGTGAGLPGIPLAIASPERSFTLLDSNGKKTRFVQQALIELGLKNAVVVQARVEEFAAPAGGGYDTILTRAFASLPEIFEKTKHLLRPGACILALKGQASDEEIRTLTGFSAQIIALDIAGLSAERHLIRIGVQE</sequence>
<protein>
    <recommendedName>
        <fullName evidence="6">Ribosomal RNA small subunit methyltransferase G</fullName>
        <ecNumber evidence="6">2.1.1.170</ecNumber>
    </recommendedName>
    <alternativeName>
        <fullName evidence="6">16S rRNA 7-methylguanosine methyltransferase</fullName>
        <shortName evidence="6">16S rRNA m7G methyltransferase</shortName>
    </alternativeName>
</protein>
<keyword evidence="1 6" id="KW-0963">Cytoplasm</keyword>
<keyword evidence="2 6" id="KW-0698">rRNA processing</keyword>
<name>A0A5Q0BL64_9GAMM</name>
<dbReference type="OrthoDB" id="9808773at2"/>
<reference evidence="7 8" key="1">
    <citation type="submission" date="2019-09" db="EMBL/GenBank/DDBJ databases">
        <title>Ecophysiology of the spiral-shaped methanotroph Methylospira mobilis as revealed by the complete genome sequence.</title>
        <authorList>
            <person name="Oshkin I.Y."/>
            <person name="Dedysh S.N."/>
            <person name="Miroshnikov K."/>
            <person name="Danilova O.V."/>
            <person name="Hakobyan A."/>
            <person name="Liesack W."/>
        </authorList>
    </citation>
    <scope>NUCLEOTIDE SEQUENCE [LARGE SCALE GENOMIC DNA]</scope>
    <source>
        <strain evidence="7 8">Shm1</strain>
    </source>
</reference>
<evidence type="ECO:0000256" key="3">
    <source>
        <dbReference type="ARBA" id="ARBA00022603"/>
    </source>
</evidence>
<comment type="catalytic activity">
    <reaction evidence="6">
        <text>guanosine(527) in 16S rRNA + S-adenosyl-L-methionine = N(7)-methylguanosine(527) in 16S rRNA + S-adenosyl-L-homocysteine</text>
        <dbReference type="Rhea" id="RHEA:42732"/>
        <dbReference type="Rhea" id="RHEA-COMP:10209"/>
        <dbReference type="Rhea" id="RHEA-COMP:10210"/>
        <dbReference type="ChEBI" id="CHEBI:57856"/>
        <dbReference type="ChEBI" id="CHEBI:59789"/>
        <dbReference type="ChEBI" id="CHEBI:74269"/>
        <dbReference type="ChEBI" id="CHEBI:74480"/>
        <dbReference type="EC" id="2.1.1.170"/>
    </reaction>
</comment>
<dbReference type="GO" id="GO:0005829">
    <property type="term" value="C:cytosol"/>
    <property type="evidence" value="ECO:0007669"/>
    <property type="project" value="TreeGrafter"/>
</dbReference>
<dbReference type="NCBIfam" id="TIGR00138">
    <property type="entry name" value="rsmG_gidB"/>
    <property type="match status" value="1"/>
</dbReference>
<dbReference type="Proteomes" id="UP000325755">
    <property type="component" value="Chromosome"/>
</dbReference>
<dbReference type="InterPro" id="IPR029063">
    <property type="entry name" value="SAM-dependent_MTases_sf"/>
</dbReference>